<dbReference type="Gene3D" id="3.40.50.1820">
    <property type="entry name" value="alpha/beta hydrolase"/>
    <property type="match status" value="1"/>
</dbReference>
<evidence type="ECO:0000313" key="1">
    <source>
        <dbReference type="EMBL" id="GJN40463.1"/>
    </source>
</evidence>
<sequence>MTSYLLLHCGWDHLNKFLSLPRRTLTYCPPYDQAKAFVRSYKNLQFYWILGAGHNVSACEPALCCNAHDRRHSAVSSSS</sequence>
<dbReference type="EMBL" id="BQKI01000127">
    <property type="protein sequence ID" value="GJN40463.1"/>
    <property type="molecule type" value="Genomic_DNA"/>
</dbReference>
<comment type="caution">
    <text evidence="1">The sequence shown here is derived from an EMBL/GenBank/DDBJ whole genome shotgun (WGS) entry which is preliminary data.</text>
</comment>
<organism evidence="1 2">
    <name type="scientific">Eleusine coracana subsp. coracana</name>
    <dbReference type="NCBI Taxonomy" id="191504"/>
    <lineage>
        <taxon>Eukaryota</taxon>
        <taxon>Viridiplantae</taxon>
        <taxon>Streptophyta</taxon>
        <taxon>Embryophyta</taxon>
        <taxon>Tracheophyta</taxon>
        <taxon>Spermatophyta</taxon>
        <taxon>Magnoliopsida</taxon>
        <taxon>Liliopsida</taxon>
        <taxon>Poales</taxon>
        <taxon>Poaceae</taxon>
        <taxon>PACMAD clade</taxon>
        <taxon>Chloridoideae</taxon>
        <taxon>Cynodonteae</taxon>
        <taxon>Eleusininae</taxon>
        <taxon>Eleusine</taxon>
    </lineage>
</organism>
<gene>
    <name evidence="1" type="primary">gb29678</name>
    <name evidence="1" type="ORF">PR202_gb29678</name>
</gene>
<reference evidence="1" key="2">
    <citation type="submission" date="2021-12" db="EMBL/GenBank/DDBJ databases">
        <title>Resequencing data analysis of finger millet.</title>
        <authorList>
            <person name="Hatakeyama M."/>
            <person name="Aluri S."/>
            <person name="Balachadran M.T."/>
            <person name="Sivarajan S.R."/>
            <person name="Poveda L."/>
            <person name="Shimizu-Inatsugi R."/>
            <person name="Schlapbach R."/>
            <person name="Sreeman S.M."/>
            <person name="Shimizu K.K."/>
        </authorList>
    </citation>
    <scope>NUCLEOTIDE SEQUENCE</scope>
</reference>
<name>A0AAV5G094_ELECO</name>
<keyword evidence="2" id="KW-1185">Reference proteome</keyword>
<dbReference type="Proteomes" id="UP001054889">
    <property type="component" value="Unassembled WGS sequence"/>
</dbReference>
<proteinExistence type="predicted"/>
<evidence type="ECO:0000313" key="2">
    <source>
        <dbReference type="Proteomes" id="UP001054889"/>
    </source>
</evidence>
<protein>
    <submittedName>
        <fullName evidence="1">Uncharacterized protein</fullName>
    </submittedName>
</protein>
<reference evidence="1" key="1">
    <citation type="journal article" date="2018" name="DNA Res.">
        <title>Multiple hybrid de novo genome assembly of finger millet, an orphan allotetraploid crop.</title>
        <authorList>
            <person name="Hatakeyama M."/>
            <person name="Aluri S."/>
            <person name="Balachadran M.T."/>
            <person name="Sivarajan S.R."/>
            <person name="Patrignani A."/>
            <person name="Gruter S."/>
            <person name="Poveda L."/>
            <person name="Shimizu-Inatsugi R."/>
            <person name="Baeten J."/>
            <person name="Francoijs K.J."/>
            <person name="Nataraja K.N."/>
            <person name="Reddy Y.A.N."/>
            <person name="Phadnis S."/>
            <person name="Ravikumar R.L."/>
            <person name="Schlapbach R."/>
            <person name="Sreeman S.M."/>
            <person name="Shimizu K.K."/>
        </authorList>
    </citation>
    <scope>NUCLEOTIDE SEQUENCE</scope>
</reference>
<dbReference type="InterPro" id="IPR029058">
    <property type="entry name" value="AB_hydrolase_fold"/>
</dbReference>
<dbReference type="SUPFAM" id="SSF53474">
    <property type="entry name" value="alpha/beta-Hydrolases"/>
    <property type="match status" value="1"/>
</dbReference>
<accession>A0AAV5G094</accession>
<dbReference type="AlphaFoldDB" id="A0AAV5G094"/>